<dbReference type="InterPro" id="IPR013783">
    <property type="entry name" value="Ig-like_fold"/>
</dbReference>
<evidence type="ECO:0000256" key="4">
    <source>
        <dbReference type="ARBA" id="ARBA00023170"/>
    </source>
</evidence>
<keyword evidence="6" id="KW-1279">T cell receptor</keyword>
<gene>
    <name evidence="8" type="ORF">QYF61_022396</name>
</gene>
<keyword evidence="5" id="KW-0393">Immunoglobulin domain</keyword>
<proteinExistence type="predicted"/>
<dbReference type="SUPFAM" id="SSF48726">
    <property type="entry name" value="Immunoglobulin"/>
    <property type="match status" value="1"/>
</dbReference>
<dbReference type="Gene3D" id="2.60.40.10">
    <property type="entry name" value="Immunoglobulins"/>
    <property type="match status" value="1"/>
</dbReference>
<sequence>MQGCHLSRPRQQLLAVRPSEVTKKVQALWKRVGWEYVQRRDGQREREGGKKVRHLEKSVSMRWMRSPIPTWMGQESYSLEFRHHGADLRHPAITAKQRDTFQTACAYQTSNFQSLLWYQQKKGQAPQLGSYHSAAGPKLSGHLTTLLNTTRKYSLLQLEEVKVSDSALYLCAVQDTMVQGASLAVQQARGGRACVCARLSVGQGALSSRLAVLLPLYTQSSAEQGPVM</sequence>
<keyword evidence="1" id="KW-0732">Signal</keyword>
<keyword evidence="9" id="KW-1185">Reference proteome</keyword>
<dbReference type="InterPro" id="IPR013106">
    <property type="entry name" value="Ig_V-set"/>
</dbReference>
<keyword evidence="4" id="KW-0675">Receptor</keyword>
<evidence type="ECO:0000313" key="8">
    <source>
        <dbReference type="EMBL" id="KAK4805638.1"/>
    </source>
</evidence>
<reference evidence="8 9" key="1">
    <citation type="journal article" date="2023" name="J. Hered.">
        <title>Chromosome-level genome of the wood stork (Mycteria americana) provides insight into avian chromosome evolution.</title>
        <authorList>
            <person name="Flamio R. Jr."/>
            <person name="Ramstad K.M."/>
        </authorList>
    </citation>
    <scope>NUCLEOTIDE SEQUENCE [LARGE SCALE GENOMIC DNA]</scope>
    <source>
        <strain evidence="8">JAX WOST 10</strain>
    </source>
</reference>
<dbReference type="GO" id="GO:0042101">
    <property type="term" value="C:T cell receptor complex"/>
    <property type="evidence" value="ECO:0007669"/>
    <property type="project" value="UniProtKB-KW"/>
</dbReference>
<comment type="caution">
    <text evidence="8">The sequence shown here is derived from an EMBL/GenBank/DDBJ whole genome shotgun (WGS) entry which is preliminary data.</text>
</comment>
<evidence type="ECO:0000256" key="2">
    <source>
        <dbReference type="ARBA" id="ARBA00022859"/>
    </source>
</evidence>
<evidence type="ECO:0000256" key="1">
    <source>
        <dbReference type="ARBA" id="ARBA00022729"/>
    </source>
</evidence>
<protein>
    <recommendedName>
        <fullName evidence="7">Immunoglobulin V-set domain-containing protein</fullName>
    </recommendedName>
</protein>
<dbReference type="Proteomes" id="UP001333110">
    <property type="component" value="Unassembled WGS sequence"/>
</dbReference>
<dbReference type="AlphaFoldDB" id="A0AAN7RRL4"/>
<organism evidence="8 9">
    <name type="scientific">Mycteria americana</name>
    <name type="common">Wood stork</name>
    <dbReference type="NCBI Taxonomy" id="33587"/>
    <lineage>
        <taxon>Eukaryota</taxon>
        <taxon>Metazoa</taxon>
        <taxon>Chordata</taxon>
        <taxon>Craniata</taxon>
        <taxon>Vertebrata</taxon>
        <taxon>Euteleostomi</taxon>
        <taxon>Archelosauria</taxon>
        <taxon>Archosauria</taxon>
        <taxon>Dinosauria</taxon>
        <taxon>Saurischia</taxon>
        <taxon>Theropoda</taxon>
        <taxon>Coelurosauria</taxon>
        <taxon>Aves</taxon>
        <taxon>Neognathae</taxon>
        <taxon>Neoaves</taxon>
        <taxon>Aequornithes</taxon>
        <taxon>Ciconiiformes</taxon>
        <taxon>Ciconiidae</taxon>
        <taxon>Mycteria</taxon>
    </lineage>
</organism>
<evidence type="ECO:0000259" key="7">
    <source>
        <dbReference type="Pfam" id="PF07686"/>
    </source>
</evidence>
<accession>A0AAN7RRL4</accession>
<dbReference type="EMBL" id="JAUNZN010000066">
    <property type="protein sequence ID" value="KAK4805638.1"/>
    <property type="molecule type" value="Genomic_DNA"/>
</dbReference>
<feature type="domain" description="Immunoglobulin V-set" evidence="7">
    <location>
        <begin position="104"/>
        <end position="176"/>
    </location>
</feature>
<dbReference type="Pfam" id="PF07686">
    <property type="entry name" value="V-set"/>
    <property type="match status" value="1"/>
</dbReference>
<evidence type="ECO:0000256" key="3">
    <source>
        <dbReference type="ARBA" id="ARBA00023130"/>
    </source>
</evidence>
<dbReference type="GO" id="GO:0042605">
    <property type="term" value="F:peptide antigen binding"/>
    <property type="evidence" value="ECO:0007669"/>
    <property type="project" value="TreeGrafter"/>
</dbReference>
<keyword evidence="2" id="KW-0391">Immunity</keyword>
<dbReference type="PANTHER" id="PTHR19343:SF26">
    <property type="entry name" value="T CELL RECEPTOR ALPHA VARIABLE 1-1"/>
    <property type="match status" value="1"/>
</dbReference>
<evidence type="ECO:0000256" key="6">
    <source>
        <dbReference type="ARBA" id="ARBA00043266"/>
    </source>
</evidence>
<evidence type="ECO:0000313" key="9">
    <source>
        <dbReference type="Proteomes" id="UP001333110"/>
    </source>
</evidence>
<dbReference type="InterPro" id="IPR051006">
    <property type="entry name" value="TCR_variable_domain"/>
</dbReference>
<name>A0AAN7RRL4_MYCAM</name>
<dbReference type="InterPro" id="IPR036179">
    <property type="entry name" value="Ig-like_dom_sf"/>
</dbReference>
<dbReference type="PANTHER" id="PTHR19343">
    <property type="entry name" value="T CELL RECEPTOR ALPHA VARIABLE 1-2"/>
    <property type="match status" value="1"/>
</dbReference>
<dbReference type="GO" id="GO:0002250">
    <property type="term" value="P:adaptive immune response"/>
    <property type="evidence" value="ECO:0007669"/>
    <property type="project" value="UniProtKB-KW"/>
</dbReference>
<keyword evidence="3" id="KW-1064">Adaptive immunity</keyword>
<evidence type="ECO:0000256" key="5">
    <source>
        <dbReference type="ARBA" id="ARBA00023319"/>
    </source>
</evidence>